<dbReference type="EMBL" id="BAAADO010000003">
    <property type="protein sequence ID" value="GAA0489602.1"/>
    <property type="molecule type" value="Genomic_DNA"/>
</dbReference>
<accession>A0ABN1B4J4</accession>
<organism evidence="2 3">
    <name type="scientific">Salinibacillus aidingensis</name>
    <dbReference type="NCBI Taxonomy" id="237684"/>
    <lineage>
        <taxon>Bacteria</taxon>
        <taxon>Bacillati</taxon>
        <taxon>Bacillota</taxon>
        <taxon>Bacilli</taxon>
        <taxon>Bacillales</taxon>
        <taxon>Bacillaceae</taxon>
        <taxon>Salinibacillus</taxon>
    </lineage>
</organism>
<evidence type="ECO:0000313" key="2">
    <source>
        <dbReference type="EMBL" id="GAA0489602.1"/>
    </source>
</evidence>
<dbReference type="Gene3D" id="1.20.120.450">
    <property type="entry name" value="dinb family like domain"/>
    <property type="match status" value="1"/>
</dbReference>
<name>A0ABN1B4J4_9BACI</name>
<dbReference type="RefSeq" id="WP_343839229.1">
    <property type="nucleotide sequence ID" value="NZ_BAAADO010000003.1"/>
</dbReference>
<reference evidence="2 3" key="1">
    <citation type="journal article" date="2019" name="Int. J. Syst. Evol. Microbiol.">
        <title>The Global Catalogue of Microorganisms (GCM) 10K type strain sequencing project: providing services to taxonomists for standard genome sequencing and annotation.</title>
        <authorList>
            <consortium name="The Broad Institute Genomics Platform"/>
            <consortium name="The Broad Institute Genome Sequencing Center for Infectious Disease"/>
            <person name="Wu L."/>
            <person name="Ma J."/>
        </authorList>
    </citation>
    <scope>NUCLEOTIDE SEQUENCE [LARGE SCALE GENOMIC DNA]</scope>
    <source>
        <strain evidence="2 3">JCM 12389</strain>
    </source>
</reference>
<proteinExistence type="predicted"/>
<protein>
    <submittedName>
        <fullName evidence="2">DinB family protein</fullName>
    </submittedName>
</protein>
<dbReference type="InterPro" id="IPR034660">
    <property type="entry name" value="DinB/YfiT-like"/>
</dbReference>
<dbReference type="InterPro" id="IPR024775">
    <property type="entry name" value="DinB-like"/>
</dbReference>
<evidence type="ECO:0000259" key="1">
    <source>
        <dbReference type="Pfam" id="PF12867"/>
    </source>
</evidence>
<comment type="caution">
    <text evidence="2">The sequence shown here is derived from an EMBL/GenBank/DDBJ whole genome shotgun (WGS) entry which is preliminary data.</text>
</comment>
<dbReference type="Proteomes" id="UP001500880">
    <property type="component" value="Unassembled WGS sequence"/>
</dbReference>
<dbReference type="Pfam" id="PF12867">
    <property type="entry name" value="DinB_2"/>
    <property type="match status" value="1"/>
</dbReference>
<keyword evidence="3" id="KW-1185">Reference proteome</keyword>
<dbReference type="SUPFAM" id="SSF109854">
    <property type="entry name" value="DinB/YfiT-like putative metalloenzymes"/>
    <property type="match status" value="1"/>
</dbReference>
<sequence length="151" mass="17638">MDVRDVLLAQLNACQENTWFVALRNAIEGLTEEQADWKPSESANSIFEMVNHLIFYNQRYLNRFKDLPNEKNSDSNTFSNREDLSWPDAVKRLNDLMSEWRSVVEEADDHKIDEWSAELAHLTIHITYHTGQIIYIRKLQGSWNPENGVKG</sequence>
<gene>
    <name evidence="2" type="ORF">GCM10008986_14320</name>
</gene>
<evidence type="ECO:0000313" key="3">
    <source>
        <dbReference type="Proteomes" id="UP001500880"/>
    </source>
</evidence>
<feature type="domain" description="DinB-like" evidence="1">
    <location>
        <begin position="22"/>
        <end position="114"/>
    </location>
</feature>